<evidence type="ECO:0000313" key="2">
    <source>
        <dbReference type="Proteomes" id="UP001342826"/>
    </source>
</evidence>
<name>A0ABU6P0M5_9BACI</name>
<dbReference type="EMBL" id="JARTFS010000012">
    <property type="protein sequence ID" value="MED4402655.1"/>
    <property type="molecule type" value="Genomic_DNA"/>
</dbReference>
<accession>A0ABU6P0M5</accession>
<reference evidence="1 2" key="1">
    <citation type="submission" date="2023-03" db="EMBL/GenBank/DDBJ databases">
        <title>Bacillus Genome Sequencing.</title>
        <authorList>
            <person name="Dunlap C."/>
        </authorList>
    </citation>
    <scope>NUCLEOTIDE SEQUENCE [LARGE SCALE GENOMIC DNA]</scope>
    <source>
        <strain evidence="1 2">NRS-1717</strain>
    </source>
</reference>
<sequence length="76" mass="8991">MFNKKQEAKEKVKAEILMSGQSLSFKLDEKETIELMEKLEEVSYDFKELDTIKLFHPDGRLKSIINPLQISRIWFS</sequence>
<keyword evidence="2" id="KW-1185">Reference proteome</keyword>
<proteinExistence type="predicted"/>
<protein>
    <submittedName>
        <fullName evidence="1">Uncharacterized protein</fullName>
    </submittedName>
</protein>
<evidence type="ECO:0000313" key="1">
    <source>
        <dbReference type="EMBL" id="MED4402655.1"/>
    </source>
</evidence>
<gene>
    <name evidence="1" type="ORF">P9271_15155</name>
</gene>
<comment type="caution">
    <text evidence="1">The sequence shown here is derived from an EMBL/GenBank/DDBJ whole genome shotgun (WGS) entry which is preliminary data.</text>
</comment>
<organism evidence="1 2">
    <name type="scientific">Metabacillus fastidiosus</name>
    <dbReference type="NCBI Taxonomy" id="1458"/>
    <lineage>
        <taxon>Bacteria</taxon>
        <taxon>Bacillati</taxon>
        <taxon>Bacillota</taxon>
        <taxon>Bacilli</taxon>
        <taxon>Bacillales</taxon>
        <taxon>Bacillaceae</taxon>
        <taxon>Metabacillus</taxon>
    </lineage>
</organism>
<dbReference type="Proteomes" id="UP001342826">
    <property type="component" value="Unassembled WGS sequence"/>
</dbReference>
<dbReference type="RefSeq" id="WP_328015491.1">
    <property type="nucleotide sequence ID" value="NZ_JARTFS010000012.1"/>
</dbReference>